<evidence type="ECO:0000256" key="1">
    <source>
        <dbReference type="SAM" id="MobiDB-lite"/>
    </source>
</evidence>
<dbReference type="eggNOG" id="ENOG502S5N4">
    <property type="taxonomic scope" value="Eukaryota"/>
</dbReference>
<feature type="compositionally biased region" description="Low complexity" evidence="1">
    <location>
        <begin position="110"/>
        <end position="128"/>
    </location>
</feature>
<gene>
    <name evidence="2" type="ORF">UY3_03005</name>
</gene>
<dbReference type="EMBL" id="KB515719">
    <property type="protein sequence ID" value="EMP39767.1"/>
    <property type="molecule type" value="Genomic_DNA"/>
</dbReference>
<feature type="region of interest" description="Disordered" evidence="1">
    <location>
        <begin position="109"/>
        <end position="128"/>
    </location>
</feature>
<evidence type="ECO:0000313" key="3">
    <source>
        <dbReference type="Proteomes" id="UP000031443"/>
    </source>
</evidence>
<feature type="region of interest" description="Disordered" evidence="1">
    <location>
        <begin position="10"/>
        <end position="74"/>
    </location>
</feature>
<feature type="region of interest" description="Disordered" evidence="1">
    <location>
        <begin position="135"/>
        <end position="167"/>
    </location>
</feature>
<feature type="compositionally biased region" description="Basic and acidic residues" evidence="1">
    <location>
        <begin position="141"/>
        <end position="167"/>
    </location>
</feature>
<dbReference type="GO" id="GO:0005615">
    <property type="term" value="C:extracellular space"/>
    <property type="evidence" value="ECO:0007669"/>
    <property type="project" value="TreeGrafter"/>
</dbReference>
<dbReference type="STRING" id="8469.M7CFV0"/>
<dbReference type="GO" id="GO:0033500">
    <property type="term" value="P:carbohydrate homeostasis"/>
    <property type="evidence" value="ECO:0007669"/>
    <property type="project" value="TreeGrafter"/>
</dbReference>
<keyword evidence="3" id="KW-1185">Reference proteome</keyword>
<dbReference type="Proteomes" id="UP000031443">
    <property type="component" value="Unassembled WGS sequence"/>
</dbReference>
<dbReference type="GO" id="GO:0048167">
    <property type="term" value="P:regulation of synaptic plasticity"/>
    <property type="evidence" value="ECO:0007669"/>
    <property type="project" value="TreeGrafter"/>
</dbReference>
<dbReference type="GO" id="GO:0005184">
    <property type="term" value="F:neuropeptide hormone activity"/>
    <property type="evidence" value="ECO:0007669"/>
    <property type="project" value="InterPro"/>
</dbReference>
<accession>M7CFV0</accession>
<proteinExistence type="predicted"/>
<dbReference type="PANTHER" id="PTHR15159:SF2">
    <property type="entry name" value="NEUROSECRETORY PROTEIN VGF"/>
    <property type="match status" value="1"/>
</dbReference>
<dbReference type="AlphaFoldDB" id="M7CFV0"/>
<reference evidence="3" key="1">
    <citation type="journal article" date="2013" name="Nat. Genet.">
        <title>The draft genomes of soft-shell turtle and green sea turtle yield insights into the development and evolution of the turtle-specific body plan.</title>
        <authorList>
            <person name="Wang Z."/>
            <person name="Pascual-Anaya J."/>
            <person name="Zadissa A."/>
            <person name="Li W."/>
            <person name="Niimura Y."/>
            <person name="Huang Z."/>
            <person name="Li C."/>
            <person name="White S."/>
            <person name="Xiong Z."/>
            <person name="Fang D."/>
            <person name="Wang B."/>
            <person name="Ming Y."/>
            <person name="Chen Y."/>
            <person name="Zheng Y."/>
            <person name="Kuraku S."/>
            <person name="Pignatelli M."/>
            <person name="Herrero J."/>
            <person name="Beal K."/>
            <person name="Nozawa M."/>
            <person name="Li Q."/>
            <person name="Wang J."/>
            <person name="Zhang H."/>
            <person name="Yu L."/>
            <person name="Shigenobu S."/>
            <person name="Wang J."/>
            <person name="Liu J."/>
            <person name="Flicek P."/>
            <person name="Searle S."/>
            <person name="Wang J."/>
            <person name="Kuratani S."/>
            <person name="Yin Y."/>
            <person name="Aken B."/>
            <person name="Zhang G."/>
            <person name="Irie N."/>
        </authorList>
    </citation>
    <scope>NUCLEOTIDE SEQUENCE [LARGE SCALE GENOMIC DNA]</scope>
</reference>
<feature type="compositionally biased region" description="Acidic residues" evidence="1">
    <location>
        <begin position="64"/>
        <end position="73"/>
    </location>
</feature>
<dbReference type="PANTHER" id="PTHR15159">
    <property type="entry name" value="NEUROSECRETORY PROTEIN VGF"/>
    <property type="match status" value="1"/>
</dbReference>
<organism evidence="2 3">
    <name type="scientific">Chelonia mydas</name>
    <name type="common">Green sea-turtle</name>
    <name type="synonym">Chelonia agassizi</name>
    <dbReference type="NCBI Taxonomy" id="8469"/>
    <lineage>
        <taxon>Eukaryota</taxon>
        <taxon>Metazoa</taxon>
        <taxon>Chordata</taxon>
        <taxon>Craniata</taxon>
        <taxon>Vertebrata</taxon>
        <taxon>Euteleostomi</taxon>
        <taxon>Archelosauria</taxon>
        <taxon>Testudinata</taxon>
        <taxon>Testudines</taxon>
        <taxon>Cryptodira</taxon>
        <taxon>Durocryptodira</taxon>
        <taxon>Americhelydia</taxon>
        <taxon>Chelonioidea</taxon>
        <taxon>Cheloniidae</taxon>
        <taxon>Chelonia</taxon>
    </lineage>
</organism>
<protein>
    <submittedName>
        <fullName evidence="2">Neurosecretory protein VGF</fullName>
    </submittedName>
</protein>
<evidence type="ECO:0000313" key="2">
    <source>
        <dbReference type="EMBL" id="EMP39767.1"/>
    </source>
</evidence>
<name>M7CFV0_CHEMY</name>
<dbReference type="InterPro" id="IPR026128">
    <property type="entry name" value="VGF"/>
</dbReference>
<sequence>MASDLLLQYLLKGREDEGEPGANAREEEEEEEEEGRFRGGRAKGSPLLFEDEEGNVAEDKRSDEEEEEDDDVIDPNTIDQLIELSTKLHLPAEDVIDIINDVEKKKKEAAAALPVAPKHQAKPAPYAPARPYYPAAPWRRPQPDERDWNEVLHGDDYPKRMDGRTKT</sequence>